<dbReference type="GO" id="GO:0016779">
    <property type="term" value="F:nucleotidyltransferase activity"/>
    <property type="evidence" value="ECO:0007669"/>
    <property type="project" value="UniProtKB-KW"/>
</dbReference>
<dbReference type="GeneID" id="78371433"/>
<dbReference type="AlphaFoldDB" id="A0A0D8FYY5"/>
<comment type="caution">
    <text evidence="1">The sequence shown here is derived from an EMBL/GenBank/DDBJ whole genome shotgun (WGS) entry which is preliminary data.</text>
</comment>
<evidence type="ECO:0000313" key="2">
    <source>
        <dbReference type="Proteomes" id="UP000032336"/>
    </source>
</evidence>
<dbReference type="eggNOG" id="COG1085">
    <property type="taxonomic scope" value="Bacteria"/>
</dbReference>
<dbReference type="InterPro" id="IPR036265">
    <property type="entry name" value="HIT-like_sf"/>
</dbReference>
<protein>
    <submittedName>
        <fullName evidence="1">Galactose-1-phosphate uridylyltransferase</fullName>
    </submittedName>
</protein>
<dbReference type="Gene3D" id="3.30.428.10">
    <property type="entry name" value="HIT-like"/>
    <property type="match status" value="1"/>
</dbReference>
<dbReference type="SUPFAM" id="SSF54197">
    <property type="entry name" value="HIT-like"/>
    <property type="match status" value="2"/>
</dbReference>
<proteinExistence type="predicted"/>
<dbReference type="STRING" id="1121877.FEAC_00740"/>
<organism evidence="1 2">
    <name type="scientific">Ferrimicrobium acidiphilum DSM 19497</name>
    <dbReference type="NCBI Taxonomy" id="1121877"/>
    <lineage>
        <taxon>Bacteria</taxon>
        <taxon>Bacillati</taxon>
        <taxon>Actinomycetota</taxon>
        <taxon>Acidimicrobiia</taxon>
        <taxon>Acidimicrobiales</taxon>
        <taxon>Acidimicrobiaceae</taxon>
        <taxon>Ferrimicrobium</taxon>
    </lineage>
</organism>
<reference evidence="1 2" key="1">
    <citation type="submission" date="2015-01" db="EMBL/GenBank/DDBJ databases">
        <title>Draft genome of the acidophilic iron oxidizer Ferrimicrobium acidiphilum strain T23.</title>
        <authorList>
            <person name="Poehlein A."/>
            <person name="Eisen S."/>
            <person name="Schloemann M."/>
            <person name="Johnson B.D."/>
            <person name="Daniel R."/>
            <person name="Muehling M."/>
        </authorList>
    </citation>
    <scope>NUCLEOTIDE SEQUENCE [LARGE SCALE GENOMIC DNA]</scope>
    <source>
        <strain evidence="1 2">T23</strain>
    </source>
</reference>
<keyword evidence="2" id="KW-1185">Reference proteome</keyword>
<keyword evidence="1" id="KW-0548">Nucleotidyltransferase</keyword>
<dbReference type="Proteomes" id="UP000032336">
    <property type="component" value="Unassembled WGS sequence"/>
</dbReference>
<dbReference type="EMBL" id="JXUW01000001">
    <property type="protein sequence ID" value="KJE78082.1"/>
    <property type="molecule type" value="Genomic_DNA"/>
</dbReference>
<gene>
    <name evidence="1" type="ORF">FEAC_00740</name>
</gene>
<accession>A0A0D8FYY5</accession>
<dbReference type="RefSeq" id="WP_035388129.1">
    <property type="nucleotide sequence ID" value="NZ_JQKF01000001.1"/>
</dbReference>
<sequence>MILFQEHELEAEVPDFEHGGFKPARLIHRVDSLFGHGARLIEGAKLTHGPVELGSAVERDGFCPFCIDTIGDATSPFPEEIARNGRIIVGNSWVVPNVIAYSTVSAVGIYDVSRHFLPLTEMTREIVYDALLAILQHGKAVRAQHPDLIYSSVNANYLPPSGSSLIHPHIQSSHDSVPLGSQAKLLTASREHFAAYGQPYFEELIALEDAQSQRMVAHMDPFVWLVPFAPSGFYEAWALAPSIGDLVELSDPDIYQLASGLALVLATYEEMGIQSFNFSLIGATPESKDYGASMLFRIVARAPMEPYYRSDVTYFERLCLETMIDYSPEEWAQTLRSNFGTTMTG</sequence>
<keyword evidence="1" id="KW-0808">Transferase</keyword>
<evidence type="ECO:0000313" key="1">
    <source>
        <dbReference type="EMBL" id="KJE78082.1"/>
    </source>
</evidence>
<name>A0A0D8FYY5_9ACTN</name>